<name>A0ABY5ZR64_9BACT</name>
<dbReference type="Gene3D" id="3.10.450.50">
    <property type="match status" value="1"/>
</dbReference>
<proteinExistence type="predicted"/>
<dbReference type="RefSeq" id="WP_260748067.1">
    <property type="nucleotide sequence ID" value="NZ_CP092109.1"/>
</dbReference>
<dbReference type="EMBL" id="CP092109">
    <property type="protein sequence ID" value="UWZ79716.1"/>
    <property type="molecule type" value="Genomic_DNA"/>
</dbReference>
<dbReference type="Proteomes" id="UP001060414">
    <property type="component" value="Chromosome"/>
</dbReference>
<protein>
    <submittedName>
        <fullName evidence="1">SEC-C domain-containing protein</fullName>
    </submittedName>
</protein>
<reference evidence="1" key="1">
    <citation type="journal article" date="2022" name="Environ. Microbiol.">
        <title>Geoalkalibacter halelectricus SAP #1 sp. nov. possessing extracellular electron transfer and mineral#reducing capabilities from a haloalkaline environment.</title>
        <authorList>
            <person name="Yadav S."/>
            <person name="Singh R."/>
            <person name="Sundharam S.S."/>
            <person name="Chaudhary S."/>
            <person name="Krishnamurthi S."/>
            <person name="Patil S.A."/>
        </authorList>
    </citation>
    <scope>NUCLEOTIDE SEQUENCE</scope>
    <source>
        <strain evidence="1">SAP-1</strain>
    </source>
</reference>
<gene>
    <name evidence="1" type="ORF">L9S41_18855</name>
</gene>
<sequence>MKIGRNEPCPCGSGLKYKKCCADRQTSDAPPGGTAAVMDEVHEQLKGRNFGSLEEANAFIAGYMQKRNQAPFEDFFGLSSDQMHCFLNFPFSSPDLITFPSCLNAPPQAPIMALFNLLVEGIGEKGLKPTATGNLPRDFCRQTARTYLGEERYQEYSRYGEIRSEPEFFDLHVTRLVAELAGLIRKYKGKFILGRECRALLADKGLAGIYPRLFRAFVEEYNWAYRDGWQEIPFIQHSFLFTLYLLKKQGAEWQTNRFYEDCFLRAFPQVVNDVEPVGEYYSSEDVLRISYSLRCLKGFLDFMGLAESEEDSERSICEGFRLRKRPLLDEVVRGL</sequence>
<keyword evidence="2" id="KW-1185">Reference proteome</keyword>
<evidence type="ECO:0000313" key="1">
    <source>
        <dbReference type="EMBL" id="UWZ79716.1"/>
    </source>
</evidence>
<dbReference type="SUPFAM" id="SSF103642">
    <property type="entry name" value="Sec-C motif"/>
    <property type="match status" value="1"/>
</dbReference>
<dbReference type="Pfam" id="PF02810">
    <property type="entry name" value="SEC-C"/>
    <property type="match status" value="1"/>
</dbReference>
<dbReference type="InterPro" id="IPR004027">
    <property type="entry name" value="SEC_C_motif"/>
</dbReference>
<organism evidence="1 2">
    <name type="scientific">Geoalkalibacter halelectricus</name>
    <dbReference type="NCBI Taxonomy" id="2847045"/>
    <lineage>
        <taxon>Bacteria</taxon>
        <taxon>Pseudomonadati</taxon>
        <taxon>Thermodesulfobacteriota</taxon>
        <taxon>Desulfuromonadia</taxon>
        <taxon>Desulfuromonadales</taxon>
        <taxon>Geoalkalibacteraceae</taxon>
        <taxon>Geoalkalibacter</taxon>
    </lineage>
</organism>
<accession>A0ABY5ZR64</accession>
<evidence type="ECO:0000313" key="2">
    <source>
        <dbReference type="Proteomes" id="UP001060414"/>
    </source>
</evidence>